<keyword evidence="1" id="KW-0812">Transmembrane</keyword>
<organism evidence="3 4">
    <name type="scientific">Arachnia propionica</name>
    <dbReference type="NCBI Taxonomy" id="1750"/>
    <lineage>
        <taxon>Bacteria</taxon>
        <taxon>Bacillati</taxon>
        <taxon>Actinomycetota</taxon>
        <taxon>Actinomycetes</taxon>
        <taxon>Propionibacteriales</taxon>
        <taxon>Propionibacteriaceae</taxon>
        <taxon>Arachnia</taxon>
    </lineage>
</organism>
<evidence type="ECO:0000313" key="3">
    <source>
        <dbReference type="EMBL" id="RRD51401.1"/>
    </source>
</evidence>
<reference evidence="3 4" key="1">
    <citation type="submission" date="2018-11" db="EMBL/GenBank/DDBJ databases">
        <title>Genomes From Bacteria Associated with the Canine Oral Cavity: a Test Case for Automated Genome-Based Taxonomic Assignment.</title>
        <authorList>
            <person name="Coil D.A."/>
            <person name="Jospin G."/>
            <person name="Darling A.E."/>
            <person name="Wallis C."/>
            <person name="Davis I.J."/>
            <person name="Harris S."/>
            <person name="Eisen J.A."/>
            <person name="Holcombe L.J."/>
            <person name="O'Flynn C."/>
        </authorList>
    </citation>
    <scope>NUCLEOTIDE SEQUENCE [LARGE SCALE GENOMIC DNA]</scope>
    <source>
        <strain evidence="3 4">OH2822_COT-296</strain>
    </source>
</reference>
<keyword evidence="1" id="KW-0472">Membrane</keyword>
<gene>
    <name evidence="3" type="ORF">EII35_00520</name>
</gene>
<dbReference type="EMBL" id="RQYT01000001">
    <property type="protein sequence ID" value="RRD51401.1"/>
    <property type="molecule type" value="Genomic_DNA"/>
</dbReference>
<dbReference type="OrthoDB" id="3381462at2"/>
<keyword evidence="1" id="KW-1133">Transmembrane helix</keyword>
<dbReference type="Proteomes" id="UP000280935">
    <property type="component" value="Unassembled WGS sequence"/>
</dbReference>
<feature type="transmembrane region" description="Helical" evidence="1">
    <location>
        <begin position="67"/>
        <end position="90"/>
    </location>
</feature>
<proteinExistence type="predicted"/>
<name>A0A3P1WYS9_9ACTN</name>
<evidence type="ECO:0000259" key="2">
    <source>
        <dbReference type="Pfam" id="PF11181"/>
    </source>
</evidence>
<evidence type="ECO:0000256" key="1">
    <source>
        <dbReference type="SAM" id="Phobius"/>
    </source>
</evidence>
<dbReference type="InterPro" id="IPR025889">
    <property type="entry name" value="GSP17M-like_dom"/>
</dbReference>
<dbReference type="AlphaFoldDB" id="A0A3P1WYS9"/>
<feature type="transmembrane region" description="Helical" evidence="1">
    <location>
        <begin position="96"/>
        <end position="122"/>
    </location>
</feature>
<dbReference type="RefSeq" id="WP_125226503.1">
    <property type="nucleotide sequence ID" value="NZ_RQYT01000001.1"/>
</dbReference>
<feature type="domain" description="General stress protein 17M-like" evidence="2">
    <location>
        <begin position="18"/>
        <end position="87"/>
    </location>
</feature>
<evidence type="ECO:0000313" key="4">
    <source>
        <dbReference type="Proteomes" id="UP000280935"/>
    </source>
</evidence>
<dbReference type="Pfam" id="PF11181">
    <property type="entry name" value="YflT"/>
    <property type="match status" value="1"/>
</dbReference>
<sequence length="167" mass="18406">MNPTAKHGRLFELDYPRKVAEYETYDEAQAAVDFLADSHFEVENLMIVGTNLRSVERVVGRRTWSRVLTQGVFSGIGTGLLVAVMFHLFLDSQTHFLGILAAGLALGITFGVLSSGLSYGLSGGRRDFESMRQVVATGYEVLCEHKVAARARELLDSRPEERAAGLR</sequence>
<accession>A0A3P1WYS9</accession>
<comment type="caution">
    <text evidence="3">The sequence shown here is derived from an EMBL/GenBank/DDBJ whole genome shotgun (WGS) entry which is preliminary data.</text>
</comment>
<protein>
    <recommendedName>
        <fullName evidence="2">General stress protein 17M-like domain-containing protein</fullName>
    </recommendedName>
</protein>